<gene>
    <name evidence="12" type="ORF">FSP39_022564</name>
</gene>
<dbReference type="Pfam" id="PF00041">
    <property type="entry name" value="fn3"/>
    <property type="match status" value="1"/>
</dbReference>
<keyword evidence="2" id="KW-0597">Phosphoprotein</keyword>
<evidence type="ECO:0000256" key="7">
    <source>
        <dbReference type="ARBA" id="ARBA00023137"/>
    </source>
</evidence>
<reference evidence="12" key="1">
    <citation type="submission" date="2019-08" db="EMBL/GenBank/DDBJ databases">
        <title>The improved chromosome-level genome for the pearl oyster Pinctada fucata martensii using PacBio sequencing and Hi-C.</title>
        <authorList>
            <person name="Zheng Z."/>
        </authorList>
    </citation>
    <scope>NUCLEOTIDE SEQUENCE</scope>
    <source>
        <strain evidence="12">ZZ-2019</strain>
        <tissue evidence="12">Adductor muscle</tissue>
    </source>
</reference>
<evidence type="ECO:0000313" key="13">
    <source>
        <dbReference type="Proteomes" id="UP001186944"/>
    </source>
</evidence>
<keyword evidence="8" id="KW-0325">Glycoprotein</keyword>
<evidence type="ECO:0000256" key="5">
    <source>
        <dbReference type="ARBA" id="ARBA00022777"/>
    </source>
</evidence>
<evidence type="ECO:0000256" key="8">
    <source>
        <dbReference type="ARBA" id="ARBA00023180"/>
    </source>
</evidence>
<dbReference type="EMBL" id="VSWD01000010">
    <property type="protein sequence ID" value="KAK3091778.1"/>
    <property type="molecule type" value="Genomic_DNA"/>
</dbReference>
<dbReference type="SUPFAM" id="SSF49265">
    <property type="entry name" value="Fibronectin type III"/>
    <property type="match status" value="1"/>
</dbReference>
<keyword evidence="6" id="KW-0067">ATP-binding</keyword>
<dbReference type="PRINTS" id="PR00109">
    <property type="entry name" value="TYRKINASE"/>
</dbReference>
<evidence type="ECO:0000259" key="11">
    <source>
        <dbReference type="PROSITE" id="PS50853"/>
    </source>
</evidence>
<dbReference type="Proteomes" id="UP001186944">
    <property type="component" value="Unassembled WGS sequence"/>
</dbReference>
<dbReference type="CDD" id="cd00192">
    <property type="entry name" value="PTKc"/>
    <property type="match status" value="1"/>
</dbReference>
<dbReference type="GO" id="GO:0004714">
    <property type="term" value="F:transmembrane receptor protein tyrosine kinase activity"/>
    <property type="evidence" value="ECO:0007669"/>
    <property type="project" value="TreeGrafter"/>
</dbReference>
<dbReference type="PANTHER" id="PTHR24416:SF611">
    <property type="entry name" value="TYROSINE-PROTEIN KINASE TRANSMEMBRANE RECEPTOR ROR"/>
    <property type="match status" value="1"/>
</dbReference>
<dbReference type="GO" id="GO:0007169">
    <property type="term" value="P:cell surface receptor protein tyrosine kinase signaling pathway"/>
    <property type="evidence" value="ECO:0007669"/>
    <property type="project" value="TreeGrafter"/>
</dbReference>
<dbReference type="InterPro" id="IPR011009">
    <property type="entry name" value="Kinase-like_dom_sf"/>
</dbReference>
<comment type="subcellular location">
    <subcellularLocation>
        <location evidence="1">Membrane</location>
        <topology evidence="1">Single-pass membrane protein</topology>
    </subcellularLocation>
</comment>
<dbReference type="PROSITE" id="PS50853">
    <property type="entry name" value="FN3"/>
    <property type="match status" value="1"/>
</dbReference>
<organism evidence="12 13">
    <name type="scientific">Pinctada imbricata</name>
    <name type="common">Atlantic pearl-oyster</name>
    <name type="synonym">Pinctada martensii</name>
    <dbReference type="NCBI Taxonomy" id="66713"/>
    <lineage>
        <taxon>Eukaryota</taxon>
        <taxon>Metazoa</taxon>
        <taxon>Spiralia</taxon>
        <taxon>Lophotrochozoa</taxon>
        <taxon>Mollusca</taxon>
        <taxon>Bivalvia</taxon>
        <taxon>Autobranchia</taxon>
        <taxon>Pteriomorphia</taxon>
        <taxon>Pterioida</taxon>
        <taxon>Pterioidea</taxon>
        <taxon>Pteriidae</taxon>
        <taxon>Pinctada</taxon>
    </lineage>
</organism>
<feature type="domain" description="Fibronectin type-III" evidence="11">
    <location>
        <begin position="350"/>
        <end position="442"/>
    </location>
</feature>
<dbReference type="GO" id="GO:0005886">
    <property type="term" value="C:plasma membrane"/>
    <property type="evidence" value="ECO:0007669"/>
    <property type="project" value="TreeGrafter"/>
</dbReference>
<dbReference type="FunFam" id="1.10.510.10:FF:000554">
    <property type="entry name" value="Predicted protein"/>
    <property type="match status" value="1"/>
</dbReference>
<feature type="non-terminal residue" evidence="12">
    <location>
        <position position="1"/>
    </location>
</feature>
<keyword evidence="13" id="KW-1185">Reference proteome</keyword>
<evidence type="ECO:0000256" key="4">
    <source>
        <dbReference type="ARBA" id="ARBA00022741"/>
    </source>
</evidence>
<proteinExistence type="predicted"/>
<evidence type="ECO:0000256" key="6">
    <source>
        <dbReference type="ARBA" id="ARBA00022840"/>
    </source>
</evidence>
<dbReference type="InterPro" id="IPR050122">
    <property type="entry name" value="RTK"/>
</dbReference>
<evidence type="ECO:0000256" key="2">
    <source>
        <dbReference type="ARBA" id="ARBA00022553"/>
    </source>
</evidence>
<evidence type="ECO:0000259" key="10">
    <source>
        <dbReference type="PROSITE" id="PS50011"/>
    </source>
</evidence>
<feature type="region of interest" description="Disordered" evidence="9">
    <location>
        <begin position="674"/>
        <end position="694"/>
    </location>
</feature>
<dbReference type="PANTHER" id="PTHR24416">
    <property type="entry name" value="TYROSINE-PROTEIN KINASE RECEPTOR"/>
    <property type="match status" value="1"/>
</dbReference>
<dbReference type="InterPro" id="IPR000719">
    <property type="entry name" value="Prot_kinase_dom"/>
</dbReference>
<evidence type="ECO:0000256" key="9">
    <source>
        <dbReference type="SAM" id="MobiDB-lite"/>
    </source>
</evidence>
<keyword evidence="4" id="KW-0547">Nucleotide-binding</keyword>
<dbReference type="GO" id="GO:0043235">
    <property type="term" value="C:receptor complex"/>
    <property type="evidence" value="ECO:0007669"/>
    <property type="project" value="TreeGrafter"/>
</dbReference>
<dbReference type="InterPro" id="IPR013783">
    <property type="entry name" value="Ig-like_fold"/>
</dbReference>
<name>A0AA88XUB7_PINIB</name>
<dbReference type="SUPFAM" id="SSF56112">
    <property type="entry name" value="Protein kinase-like (PK-like)"/>
    <property type="match status" value="1"/>
</dbReference>
<protein>
    <recommendedName>
        <fullName evidence="14">Receptor protein-tyrosine kinase</fullName>
    </recommendedName>
</protein>
<dbReference type="CDD" id="cd00063">
    <property type="entry name" value="FN3"/>
    <property type="match status" value="1"/>
</dbReference>
<evidence type="ECO:0000313" key="12">
    <source>
        <dbReference type="EMBL" id="KAK3091778.1"/>
    </source>
</evidence>
<sequence length="806" mass="91618">FSIYWKDWKDAVSGVYNYTWQIFPLVPDNYTSNLAEKNTSHPIHESSKSAKAFNEGSPCKYKPDGPGMYSIILEISDQANNKEFGRSLVLYDPVSNISVSNDDGTRIIVKSAQEGSNWLWQSTVDNAHPIKVSWRGHFRNKLHEEKKLLNTVNRFKTLTRWVSDSKPEVVVKRVPLKYEDKSGKRSLSKIKNIHGIVGFQYAFRKDNQGGSTSENVPTNTRWEDVDNFTAEEVSFTTARTDGDTIRIWIKACDAMGNKATDSVVVHFDSTQPIIKGNETGIEKNQESSNFYYGSRIRLITYDEDSGIKQINMRFIYNETNKLFRSRVTSVNFTYTINNLRSFDGIENYNGPLNLTVVRVTDTGVRLRWQKMPTCYNITVITVEANSTTGTNRFYNIEKGETEFNLAGLDPVTNYTMVFTTHYEEERSDPVIFSVVTHATPPSGLSIGGKVGVSLTIILLVGVIITGVVLWRTGHLAKTREVIRYRLTVYRKAAPEVTEYDDDIYMYGEMDVKGKQNWLISSDDIILEKLLTSGRFAEIFMARYNTKQGKTTLVIAKILKHDCTEEDKVLMQAKINFYATQVGDHPNVLAFIGSVENNAALGPYMVLEFCENGNLRDWLNRQKHSVTEETVESMHGLSLGIAKGMEYLASKEIVHRRLAARNVLLTEDLSPKIAGFGPTTTSNEQEGDDSTTEKERIPVKWVAPECIKSMKDATTESDVWSYGVVLWEIFSLGDPPYPGIRSKEIPRRVKSGYRMKRPENANDEQYDMMKRCWAEKPKHRPSFTQIVEEINQTFSVTPAADDYYMES</sequence>
<dbReference type="InterPro" id="IPR036116">
    <property type="entry name" value="FN3_sf"/>
</dbReference>
<dbReference type="InterPro" id="IPR003961">
    <property type="entry name" value="FN3_dom"/>
</dbReference>
<keyword evidence="5" id="KW-0418">Kinase</keyword>
<evidence type="ECO:0000256" key="1">
    <source>
        <dbReference type="ARBA" id="ARBA00004167"/>
    </source>
</evidence>
<dbReference type="Gene3D" id="1.10.510.10">
    <property type="entry name" value="Transferase(Phosphotransferase) domain 1"/>
    <property type="match status" value="1"/>
</dbReference>
<accession>A0AA88XUB7</accession>
<evidence type="ECO:0008006" key="14">
    <source>
        <dbReference type="Google" id="ProtNLM"/>
    </source>
</evidence>
<evidence type="ECO:0000256" key="3">
    <source>
        <dbReference type="ARBA" id="ARBA00022679"/>
    </source>
</evidence>
<comment type="caution">
    <text evidence="12">The sequence shown here is derived from an EMBL/GenBank/DDBJ whole genome shotgun (WGS) entry which is preliminary data.</text>
</comment>
<dbReference type="AlphaFoldDB" id="A0AA88XUB7"/>
<feature type="domain" description="Protein kinase" evidence="10">
    <location>
        <begin position="524"/>
        <end position="793"/>
    </location>
</feature>
<dbReference type="InterPro" id="IPR001245">
    <property type="entry name" value="Ser-Thr/Tyr_kinase_cat_dom"/>
</dbReference>
<dbReference type="PROSITE" id="PS50011">
    <property type="entry name" value="PROTEIN_KINASE_DOM"/>
    <property type="match status" value="1"/>
</dbReference>
<keyword evidence="7" id="KW-0829">Tyrosine-protein kinase</keyword>
<keyword evidence="3" id="KW-0808">Transferase</keyword>
<dbReference type="Pfam" id="PF07714">
    <property type="entry name" value="PK_Tyr_Ser-Thr"/>
    <property type="match status" value="1"/>
</dbReference>
<dbReference type="GO" id="GO:0005524">
    <property type="term" value="F:ATP binding"/>
    <property type="evidence" value="ECO:0007669"/>
    <property type="project" value="UniProtKB-KW"/>
</dbReference>
<dbReference type="Gene3D" id="2.60.40.10">
    <property type="entry name" value="Immunoglobulins"/>
    <property type="match status" value="1"/>
</dbReference>